<evidence type="ECO:0000313" key="2">
    <source>
        <dbReference type="Proteomes" id="UP000527355"/>
    </source>
</evidence>
<evidence type="ECO:0000313" key="1">
    <source>
        <dbReference type="EMBL" id="KAF6379046.1"/>
    </source>
</evidence>
<sequence length="161" mass="18499">MKKEKYANRKVLGNIFKLFTTVFNISKIIPPYRIKCIALKNVRSPALCKEGAAGSTALQSPLGLLSLRPLSHKLPEGYGDSHRTRCSKRKFRRGMVLPSDASVLSHVFWKAFRKLLNQQAFKLLHRINLPFNLFILRQSSFQALFGVELWVSTLIYIFENF</sequence>
<name>A0A7J7ZYT9_MYOMY</name>
<dbReference type="Proteomes" id="UP000527355">
    <property type="component" value="Unassembled WGS sequence"/>
</dbReference>
<proteinExistence type="predicted"/>
<accession>A0A7J7ZYT9</accession>
<organism evidence="1 2">
    <name type="scientific">Myotis myotis</name>
    <name type="common">Greater mouse-eared bat</name>
    <name type="synonym">Vespertilio myotis</name>
    <dbReference type="NCBI Taxonomy" id="51298"/>
    <lineage>
        <taxon>Eukaryota</taxon>
        <taxon>Metazoa</taxon>
        <taxon>Chordata</taxon>
        <taxon>Craniata</taxon>
        <taxon>Vertebrata</taxon>
        <taxon>Euteleostomi</taxon>
        <taxon>Mammalia</taxon>
        <taxon>Eutheria</taxon>
        <taxon>Laurasiatheria</taxon>
        <taxon>Chiroptera</taxon>
        <taxon>Yangochiroptera</taxon>
        <taxon>Vespertilionidae</taxon>
        <taxon>Myotis</taxon>
    </lineage>
</organism>
<reference evidence="1 2" key="1">
    <citation type="journal article" date="2020" name="Nature">
        <title>Six reference-quality genomes reveal evolution of bat adaptations.</title>
        <authorList>
            <person name="Jebb D."/>
            <person name="Huang Z."/>
            <person name="Pippel M."/>
            <person name="Hughes G.M."/>
            <person name="Lavrichenko K."/>
            <person name="Devanna P."/>
            <person name="Winkler S."/>
            <person name="Jermiin L.S."/>
            <person name="Skirmuntt E.C."/>
            <person name="Katzourakis A."/>
            <person name="Burkitt-Gray L."/>
            <person name="Ray D.A."/>
            <person name="Sullivan K.A.M."/>
            <person name="Roscito J.G."/>
            <person name="Kirilenko B.M."/>
            <person name="Davalos L.M."/>
            <person name="Corthals A.P."/>
            <person name="Power M.L."/>
            <person name="Jones G."/>
            <person name="Ransome R.D."/>
            <person name="Dechmann D.K.N."/>
            <person name="Locatelli A.G."/>
            <person name="Puechmaille S.J."/>
            <person name="Fedrigo O."/>
            <person name="Jarvis E.D."/>
            <person name="Hiller M."/>
            <person name="Vernes S.C."/>
            <person name="Myers E.W."/>
            <person name="Teeling E.C."/>
        </authorList>
    </citation>
    <scope>NUCLEOTIDE SEQUENCE [LARGE SCALE GENOMIC DNA]</scope>
    <source>
        <strain evidence="1">MMyoMyo1</strain>
        <tissue evidence="1">Flight muscle</tissue>
    </source>
</reference>
<gene>
    <name evidence="1" type="ORF">mMyoMyo1_009908</name>
</gene>
<dbReference type="AlphaFoldDB" id="A0A7J7ZYT9"/>
<dbReference type="EMBL" id="JABWUV010000002">
    <property type="protein sequence ID" value="KAF6379046.1"/>
    <property type="molecule type" value="Genomic_DNA"/>
</dbReference>
<protein>
    <submittedName>
        <fullName evidence="1">Uncharacterized protein</fullName>
    </submittedName>
</protein>
<keyword evidence="2" id="KW-1185">Reference proteome</keyword>
<comment type="caution">
    <text evidence="1">The sequence shown here is derived from an EMBL/GenBank/DDBJ whole genome shotgun (WGS) entry which is preliminary data.</text>
</comment>